<dbReference type="RefSeq" id="WP_244615564.1">
    <property type="nucleotide sequence ID" value="NZ_CP117269.1"/>
</dbReference>
<dbReference type="Proteomes" id="UP000318939">
    <property type="component" value="Plasmid pTi6.2"/>
</dbReference>
<feature type="chain" id="PRO_5046251492" description="Lipoprotein" evidence="1">
    <location>
        <begin position="26"/>
        <end position="77"/>
    </location>
</feature>
<organism evidence="2 3">
    <name type="scientific">Rhizobium rhododendri</name>
    <dbReference type="NCBI Taxonomy" id="2506430"/>
    <lineage>
        <taxon>Bacteria</taxon>
        <taxon>Pseudomonadati</taxon>
        <taxon>Pseudomonadota</taxon>
        <taxon>Alphaproteobacteria</taxon>
        <taxon>Hyphomicrobiales</taxon>
        <taxon>Rhizobiaceae</taxon>
        <taxon>Rhizobium/Agrobacterium group</taxon>
        <taxon>Rhizobium</taxon>
    </lineage>
</organism>
<keyword evidence="3" id="KW-1185">Reference proteome</keyword>
<dbReference type="EMBL" id="CP117269">
    <property type="protein sequence ID" value="WFS26230.1"/>
    <property type="molecule type" value="Genomic_DNA"/>
</dbReference>
<reference evidence="2" key="1">
    <citation type="journal article" date="2019" name="Phytopathology">
        <title>A Novel Group of Rhizobium tumorigenes-Like Agrobacteria Associated with Crown Gall Disease of Rhododendron and Blueberry.</title>
        <authorList>
            <person name="Kuzmanovic N."/>
            <person name="Behrens P."/>
            <person name="Idczak E."/>
            <person name="Wagner S."/>
            <person name="Gotz M."/>
            <person name="Sproer C."/>
            <person name="Bunk B."/>
            <person name="Overmann J."/>
            <person name="Smalla K."/>
        </authorList>
    </citation>
    <scope>NUCLEOTIDE SEQUENCE</scope>
    <source>
        <strain evidence="2">Rho-6.2</strain>
    </source>
</reference>
<protein>
    <recommendedName>
        <fullName evidence="4">Lipoprotein</fullName>
    </recommendedName>
</protein>
<sequence>MMTRVGQTVCLALVVAAFAALPGCAGHKELKAPCSAGIGSILFSEAYAGGIDDDHCGPMVRQRGVVGNDDRSGVTML</sequence>
<accession>A0ABY8ITI3</accession>
<keyword evidence="1" id="KW-0732">Signal</keyword>
<evidence type="ECO:0008006" key="4">
    <source>
        <dbReference type="Google" id="ProtNLM"/>
    </source>
</evidence>
<evidence type="ECO:0000313" key="2">
    <source>
        <dbReference type="EMBL" id="WFS26230.1"/>
    </source>
</evidence>
<reference evidence="2" key="2">
    <citation type="journal article" date="2023" name="MicrobiologyOpen">
        <title>Genomics of the tumorigenes clade of the family Rhizobiaceae and description of Rhizobium rhododendri sp. nov.</title>
        <authorList>
            <person name="Kuzmanovic N."/>
            <person name="diCenzo G.C."/>
            <person name="Bunk B."/>
            <person name="Sproeer C."/>
            <person name="Fruehling A."/>
            <person name="Neumann-Schaal M."/>
            <person name="Overmann J."/>
            <person name="Smalla K."/>
        </authorList>
    </citation>
    <scope>NUCLEOTIDE SEQUENCE</scope>
    <source>
        <strain evidence="2">Rho-6.2</strain>
        <plasmid evidence="2">pTi6.2</plasmid>
    </source>
</reference>
<evidence type="ECO:0000256" key="1">
    <source>
        <dbReference type="SAM" id="SignalP"/>
    </source>
</evidence>
<name>A0ABY8ITI3_9HYPH</name>
<keyword evidence="2" id="KW-0614">Plasmid</keyword>
<feature type="signal peptide" evidence="1">
    <location>
        <begin position="1"/>
        <end position="25"/>
    </location>
</feature>
<proteinExistence type="predicted"/>
<gene>
    <name evidence="2" type="ORF">PR018_26555</name>
</gene>
<evidence type="ECO:0000313" key="3">
    <source>
        <dbReference type="Proteomes" id="UP000318939"/>
    </source>
</evidence>
<geneLocation type="plasmid" evidence="2 3">
    <name>pTi6.2</name>
</geneLocation>